<dbReference type="EMBL" id="FXLY01000004">
    <property type="protein sequence ID" value="SMN19999.1"/>
    <property type="molecule type" value="Genomic_DNA"/>
</dbReference>
<evidence type="ECO:0000313" key="1">
    <source>
        <dbReference type="EMBL" id="SMN19999.1"/>
    </source>
</evidence>
<reference evidence="1 2" key="1">
    <citation type="submission" date="2017-04" db="EMBL/GenBank/DDBJ databases">
        <authorList>
            <person name="Afonso C.L."/>
            <person name="Miller P.J."/>
            <person name="Scott M.A."/>
            <person name="Spackman E."/>
            <person name="Goraichik I."/>
            <person name="Dimitrov K.M."/>
            <person name="Suarez D.L."/>
            <person name="Swayne D.E."/>
        </authorList>
    </citation>
    <scope>NUCLEOTIDE SEQUENCE [LARGE SCALE GENOMIC DNA]</scope>
</reference>
<dbReference type="OrthoDB" id="4036527at2759"/>
<gene>
    <name evidence="1" type="ORF">KASA_0O06369G</name>
</gene>
<organism evidence="1 2">
    <name type="scientific">Maudiozyma saulgeensis</name>
    <dbReference type="NCBI Taxonomy" id="1789683"/>
    <lineage>
        <taxon>Eukaryota</taxon>
        <taxon>Fungi</taxon>
        <taxon>Dikarya</taxon>
        <taxon>Ascomycota</taxon>
        <taxon>Saccharomycotina</taxon>
        <taxon>Saccharomycetes</taxon>
        <taxon>Saccharomycetales</taxon>
        <taxon>Saccharomycetaceae</taxon>
        <taxon>Maudiozyma</taxon>
    </lineage>
</organism>
<name>A0A1X7R3F1_9SACH</name>
<dbReference type="STRING" id="1789683.A0A1X7R3F1"/>
<keyword evidence="2" id="KW-1185">Reference proteome</keyword>
<dbReference type="Proteomes" id="UP000196158">
    <property type="component" value="Unassembled WGS sequence"/>
</dbReference>
<protein>
    <submittedName>
        <fullName evidence="1">Similar to Saccharomyces cerevisiae YEL005C VAB2 Protein with a potential role in vacuolar function, as suggested by its ability to bind Vac8p</fullName>
    </submittedName>
</protein>
<dbReference type="AlphaFoldDB" id="A0A1X7R3F1"/>
<accession>A0A1X7R3F1</accession>
<evidence type="ECO:0000313" key="2">
    <source>
        <dbReference type="Proteomes" id="UP000196158"/>
    </source>
</evidence>
<sequence>MKFVTIEGSTSYDKLKALPPFVKSQNVLLESLFTSVKTELSQVSEDMQSVHKIIESDIKSETEQMTKLDERLRDSAKKINHIYMKNLRFRNKYGTSTHGSKRFQMTKDNVIELEERIGHINKVKDEILNKFIEVDRKLRKNQRLLLPDSINERHYPTLFTLLKKQYPTLFECTPEEIKQDKGDTNYIEALGRIDLHRDVPNYPHHDIEREHSDIPNISTESNTNYNSCIGDTEPKNDNIMAYTDLGDIDIPDVKSNDITNKNDSILDNTISSKESSTSMLTVKDRDRIKVSLSNPFVLGSFKKPSSAKTLTTTKNISASDITSAHLSNQDSKNVQFSI</sequence>
<proteinExistence type="predicted"/>